<dbReference type="GO" id="GO:0048015">
    <property type="term" value="P:phosphatidylinositol-mediated signaling"/>
    <property type="evidence" value="ECO:0007669"/>
    <property type="project" value="TreeGrafter"/>
</dbReference>
<dbReference type="PANTHER" id="PTHR10048">
    <property type="entry name" value="PHOSPHATIDYLINOSITOL KINASE"/>
    <property type="match status" value="1"/>
</dbReference>
<dbReference type="PANTHER" id="PTHR10048:SF14">
    <property type="entry name" value="LD28067P"/>
    <property type="match status" value="1"/>
</dbReference>
<keyword evidence="1" id="KW-0808">Transferase</keyword>
<dbReference type="EMBL" id="CAJPIZ010056608">
    <property type="protein sequence ID" value="CAG2123326.1"/>
    <property type="molecule type" value="Genomic_DNA"/>
</dbReference>
<accession>A0A7R9M2V6</accession>
<dbReference type="Proteomes" id="UP000759131">
    <property type="component" value="Unassembled WGS sequence"/>
</dbReference>
<evidence type="ECO:0000313" key="4">
    <source>
        <dbReference type="EMBL" id="CAD7651259.1"/>
    </source>
</evidence>
<keyword evidence="2" id="KW-0418">Kinase</keyword>
<dbReference type="GO" id="GO:0016477">
    <property type="term" value="P:cell migration"/>
    <property type="evidence" value="ECO:0007669"/>
    <property type="project" value="TreeGrafter"/>
</dbReference>
<dbReference type="AlphaFoldDB" id="A0A7R9M2V6"/>
<dbReference type="GO" id="GO:0035005">
    <property type="term" value="F:1-phosphatidylinositol-4-phosphate 3-kinase activity"/>
    <property type="evidence" value="ECO:0007669"/>
    <property type="project" value="TreeGrafter"/>
</dbReference>
<keyword evidence="5" id="KW-1185">Reference proteome</keyword>
<dbReference type="PROSITE" id="PS00916">
    <property type="entry name" value="PI3_4_KINASE_2"/>
    <property type="match status" value="1"/>
</dbReference>
<dbReference type="GO" id="GO:0016303">
    <property type="term" value="F:1-phosphatidylinositol-3-kinase activity"/>
    <property type="evidence" value="ECO:0007669"/>
    <property type="project" value="TreeGrafter"/>
</dbReference>
<dbReference type="GO" id="GO:0005737">
    <property type="term" value="C:cytoplasm"/>
    <property type="evidence" value="ECO:0007669"/>
    <property type="project" value="TreeGrafter"/>
</dbReference>
<feature type="non-terminal residue" evidence="4">
    <location>
        <position position="150"/>
    </location>
</feature>
<dbReference type="InterPro" id="IPR011009">
    <property type="entry name" value="Kinase-like_dom_sf"/>
</dbReference>
<dbReference type="GO" id="GO:0005942">
    <property type="term" value="C:phosphatidylinositol 3-kinase complex"/>
    <property type="evidence" value="ECO:0007669"/>
    <property type="project" value="TreeGrafter"/>
</dbReference>
<dbReference type="Gene3D" id="1.10.1070.11">
    <property type="entry name" value="Phosphatidylinositol 3-/4-kinase, catalytic domain"/>
    <property type="match status" value="1"/>
</dbReference>
<dbReference type="SMART" id="SM00146">
    <property type="entry name" value="PI3Kc"/>
    <property type="match status" value="1"/>
</dbReference>
<dbReference type="GO" id="GO:0005886">
    <property type="term" value="C:plasma membrane"/>
    <property type="evidence" value="ECO:0007669"/>
    <property type="project" value="TreeGrafter"/>
</dbReference>
<evidence type="ECO:0000259" key="3">
    <source>
        <dbReference type="PROSITE" id="PS50290"/>
    </source>
</evidence>
<dbReference type="Gene3D" id="3.30.1010.10">
    <property type="entry name" value="Phosphatidylinositol 3-kinase Catalytic Subunit, Chain A, domain 4"/>
    <property type="match status" value="1"/>
</dbReference>
<dbReference type="Pfam" id="PF00454">
    <property type="entry name" value="PI3_PI4_kinase"/>
    <property type="match status" value="1"/>
</dbReference>
<sequence>MIQIMDKVWLKEGLDLRMITFLCTATDFRKGMIEMVPNSETLRKIQLEHGLTGSFKDRPIAEWLQKHNTSELEYHHSVENFTYSCAGYSVATYLLGICDRHNDNIMLTTCGHLFHIDFGKFLGDSQMMAGFKRDRVAFVLTQDMAYVING</sequence>
<name>A0A7R9M2V6_9ACAR</name>
<evidence type="ECO:0000256" key="2">
    <source>
        <dbReference type="ARBA" id="ARBA00022777"/>
    </source>
</evidence>
<dbReference type="OrthoDB" id="67688at2759"/>
<dbReference type="InterPro" id="IPR036940">
    <property type="entry name" value="PI3/4_kinase_cat_sf"/>
</dbReference>
<feature type="domain" description="PI3K/PI4K catalytic" evidence="3">
    <location>
        <begin position="1"/>
        <end position="150"/>
    </location>
</feature>
<evidence type="ECO:0000256" key="1">
    <source>
        <dbReference type="ARBA" id="ARBA00022679"/>
    </source>
</evidence>
<evidence type="ECO:0000313" key="5">
    <source>
        <dbReference type="Proteomes" id="UP000759131"/>
    </source>
</evidence>
<dbReference type="SUPFAM" id="SSF56112">
    <property type="entry name" value="Protein kinase-like (PK-like)"/>
    <property type="match status" value="1"/>
</dbReference>
<dbReference type="InterPro" id="IPR018936">
    <property type="entry name" value="PI3/4_kinase_CS"/>
</dbReference>
<dbReference type="PROSITE" id="PS50290">
    <property type="entry name" value="PI3_4_KINASE_3"/>
    <property type="match status" value="1"/>
</dbReference>
<dbReference type="InterPro" id="IPR015433">
    <property type="entry name" value="PI3/4_kinase"/>
</dbReference>
<proteinExistence type="predicted"/>
<dbReference type="GO" id="GO:0043491">
    <property type="term" value="P:phosphatidylinositol 3-kinase/protein kinase B signal transduction"/>
    <property type="evidence" value="ECO:0007669"/>
    <property type="project" value="TreeGrafter"/>
</dbReference>
<organism evidence="4">
    <name type="scientific">Medioppia subpectinata</name>
    <dbReference type="NCBI Taxonomy" id="1979941"/>
    <lineage>
        <taxon>Eukaryota</taxon>
        <taxon>Metazoa</taxon>
        <taxon>Ecdysozoa</taxon>
        <taxon>Arthropoda</taxon>
        <taxon>Chelicerata</taxon>
        <taxon>Arachnida</taxon>
        <taxon>Acari</taxon>
        <taxon>Acariformes</taxon>
        <taxon>Sarcoptiformes</taxon>
        <taxon>Oribatida</taxon>
        <taxon>Brachypylina</taxon>
        <taxon>Oppioidea</taxon>
        <taxon>Oppiidae</taxon>
        <taxon>Medioppia</taxon>
    </lineage>
</organism>
<dbReference type="InterPro" id="IPR000403">
    <property type="entry name" value="PI3/4_kinase_cat_dom"/>
</dbReference>
<dbReference type="EMBL" id="OC911183">
    <property type="protein sequence ID" value="CAD7651259.1"/>
    <property type="molecule type" value="Genomic_DNA"/>
</dbReference>
<protein>
    <recommendedName>
        <fullName evidence="3">PI3K/PI4K catalytic domain-containing protein</fullName>
    </recommendedName>
</protein>
<reference evidence="4" key="1">
    <citation type="submission" date="2020-11" db="EMBL/GenBank/DDBJ databases">
        <authorList>
            <person name="Tran Van P."/>
        </authorList>
    </citation>
    <scope>NUCLEOTIDE SEQUENCE</scope>
</reference>
<gene>
    <name evidence="4" type="ORF">OSB1V03_LOCUS23271</name>
</gene>